<dbReference type="Gene3D" id="3.60.40.10">
    <property type="entry name" value="PPM-type phosphatase domain"/>
    <property type="match status" value="1"/>
</dbReference>
<dbReference type="GO" id="GO:0004722">
    <property type="term" value="F:protein serine/threonine phosphatase activity"/>
    <property type="evidence" value="ECO:0007669"/>
    <property type="project" value="InterPro"/>
</dbReference>
<dbReference type="Proteomes" id="UP001295423">
    <property type="component" value="Unassembled WGS sequence"/>
</dbReference>
<gene>
    <name evidence="3" type="ORF">CYCCA115_LOCUS12227</name>
</gene>
<proteinExistence type="predicted"/>
<comment type="caution">
    <text evidence="3">The sequence shown here is derived from an EMBL/GenBank/DDBJ whole genome shotgun (WGS) entry which is preliminary data.</text>
</comment>
<sequence length="420" mass="46396">MVHPRLRPDHGRGHKTKASLFVLSLAIFAIVVLLEEVTQSRNTTAGNQRNANFKQAGDGSYMNVRDDSEVEEDCLQFGCPIYPAELTPEVYSYLKASIVRNKHQNYPFANENMLIVTQQGASHHENQDRASIIDPFMISSSSKNVVINGTLICLFDGHGVQGHIVASHVLHEFPKLLASKLEALRMSEDHEVPDAIIIQMLKESFVEVDIYGTPNFLLGGTTGSVTLRLGSKLYIANVGDSQTMVFSMPNNGTTIRTTAGPLQDVDIRFATRKDKALLPDERDRIEKLGGKIHVNPHSNESVVVVYSVAARDTIMLAMSRSIGDWEWKVVGVTAEPLVDVVHLNQLPPNSFLMAASDGVWDVRRKQFYGKQFGECFFPIEGHSGGGSVHPLAKGLEVFETITPKVQKGYRDDMTAILLAL</sequence>
<dbReference type="PANTHER" id="PTHR47992">
    <property type="entry name" value="PROTEIN PHOSPHATASE"/>
    <property type="match status" value="1"/>
</dbReference>
<feature type="domain" description="PPM-type phosphatase" evidence="2">
    <location>
        <begin position="112"/>
        <end position="420"/>
    </location>
</feature>
<dbReference type="EMBL" id="CAKOGP040001758">
    <property type="protein sequence ID" value="CAJ1949697.1"/>
    <property type="molecule type" value="Genomic_DNA"/>
</dbReference>
<feature type="chain" id="PRO_5042066217" description="PPM-type phosphatase domain-containing protein" evidence="1">
    <location>
        <begin position="41"/>
        <end position="420"/>
    </location>
</feature>
<dbReference type="CDD" id="cd00143">
    <property type="entry name" value="PP2Cc"/>
    <property type="match status" value="1"/>
</dbReference>
<evidence type="ECO:0000259" key="2">
    <source>
        <dbReference type="PROSITE" id="PS51746"/>
    </source>
</evidence>
<accession>A0AAD2JHB9</accession>
<dbReference type="SUPFAM" id="SSF81606">
    <property type="entry name" value="PP2C-like"/>
    <property type="match status" value="1"/>
</dbReference>
<protein>
    <recommendedName>
        <fullName evidence="2">PPM-type phosphatase domain-containing protein</fullName>
    </recommendedName>
</protein>
<dbReference type="SMART" id="SM00332">
    <property type="entry name" value="PP2Cc"/>
    <property type="match status" value="1"/>
</dbReference>
<evidence type="ECO:0000313" key="3">
    <source>
        <dbReference type="EMBL" id="CAJ1949697.1"/>
    </source>
</evidence>
<dbReference type="Pfam" id="PF00481">
    <property type="entry name" value="PP2C"/>
    <property type="match status" value="1"/>
</dbReference>
<dbReference type="InterPro" id="IPR001932">
    <property type="entry name" value="PPM-type_phosphatase-like_dom"/>
</dbReference>
<keyword evidence="1" id="KW-0732">Signal</keyword>
<evidence type="ECO:0000313" key="4">
    <source>
        <dbReference type="Proteomes" id="UP001295423"/>
    </source>
</evidence>
<dbReference type="InterPro" id="IPR015655">
    <property type="entry name" value="PP2C"/>
</dbReference>
<organism evidence="3 4">
    <name type="scientific">Cylindrotheca closterium</name>
    <dbReference type="NCBI Taxonomy" id="2856"/>
    <lineage>
        <taxon>Eukaryota</taxon>
        <taxon>Sar</taxon>
        <taxon>Stramenopiles</taxon>
        <taxon>Ochrophyta</taxon>
        <taxon>Bacillariophyta</taxon>
        <taxon>Bacillariophyceae</taxon>
        <taxon>Bacillariophycidae</taxon>
        <taxon>Bacillariales</taxon>
        <taxon>Bacillariaceae</taxon>
        <taxon>Cylindrotheca</taxon>
    </lineage>
</organism>
<name>A0AAD2JHB9_9STRA</name>
<dbReference type="InterPro" id="IPR036457">
    <property type="entry name" value="PPM-type-like_dom_sf"/>
</dbReference>
<evidence type="ECO:0000256" key="1">
    <source>
        <dbReference type="SAM" id="SignalP"/>
    </source>
</evidence>
<dbReference type="AlphaFoldDB" id="A0AAD2JHB9"/>
<dbReference type="PROSITE" id="PS51746">
    <property type="entry name" value="PPM_2"/>
    <property type="match status" value="1"/>
</dbReference>
<keyword evidence="4" id="KW-1185">Reference proteome</keyword>
<feature type="signal peptide" evidence="1">
    <location>
        <begin position="1"/>
        <end position="40"/>
    </location>
</feature>
<reference evidence="3" key="1">
    <citation type="submission" date="2023-08" db="EMBL/GenBank/DDBJ databases">
        <authorList>
            <person name="Audoor S."/>
            <person name="Bilcke G."/>
        </authorList>
    </citation>
    <scope>NUCLEOTIDE SEQUENCE</scope>
</reference>